<organism evidence="2 3">
    <name type="scientific">Gigaspora margarita</name>
    <dbReference type="NCBI Taxonomy" id="4874"/>
    <lineage>
        <taxon>Eukaryota</taxon>
        <taxon>Fungi</taxon>
        <taxon>Fungi incertae sedis</taxon>
        <taxon>Mucoromycota</taxon>
        <taxon>Glomeromycotina</taxon>
        <taxon>Glomeromycetes</taxon>
        <taxon>Diversisporales</taxon>
        <taxon>Gigasporaceae</taxon>
        <taxon>Gigaspora</taxon>
    </lineage>
</organism>
<proteinExistence type="predicted"/>
<keyword evidence="3" id="KW-1185">Reference proteome</keyword>
<feature type="non-terminal residue" evidence="2">
    <location>
        <position position="1"/>
    </location>
</feature>
<comment type="caution">
    <text evidence="2">The sequence shown here is derived from an EMBL/GenBank/DDBJ whole genome shotgun (WGS) entry which is preliminary data.</text>
</comment>
<feature type="region of interest" description="Disordered" evidence="1">
    <location>
        <begin position="23"/>
        <end position="55"/>
    </location>
</feature>
<evidence type="ECO:0000313" key="2">
    <source>
        <dbReference type="EMBL" id="CAG8801916.1"/>
    </source>
</evidence>
<gene>
    <name evidence="2" type="ORF">GMARGA_LOCUS23301</name>
</gene>
<evidence type="ECO:0000313" key="3">
    <source>
        <dbReference type="Proteomes" id="UP000789901"/>
    </source>
</evidence>
<reference evidence="2 3" key="1">
    <citation type="submission" date="2021-06" db="EMBL/GenBank/DDBJ databases">
        <authorList>
            <person name="Kallberg Y."/>
            <person name="Tangrot J."/>
            <person name="Rosling A."/>
        </authorList>
    </citation>
    <scope>NUCLEOTIDE SEQUENCE [LARGE SCALE GENOMIC DNA]</scope>
    <source>
        <strain evidence="2 3">120-4 pot B 10/14</strain>
    </source>
</reference>
<dbReference type="Proteomes" id="UP000789901">
    <property type="component" value="Unassembled WGS sequence"/>
</dbReference>
<feature type="compositionally biased region" description="Basic and acidic residues" evidence="1">
    <location>
        <begin position="26"/>
        <end position="53"/>
    </location>
</feature>
<name>A0ABN7VVS8_GIGMA</name>
<accession>A0ABN7VVS8</accession>
<protein>
    <submittedName>
        <fullName evidence="2">20280_t:CDS:1</fullName>
    </submittedName>
</protein>
<dbReference type="EMBL" id="CAJVQB010023454">
    <property type="protein sequence ID" value="CAG8801916.1"/>
    <property type="molecule type" value="Genomic_DNA"/>
</dbReference>
<sequence length="90" mass="10464">IMEKLPAQTDHQEEVAVAWQSFLSNDPDKETPGWPTKESEGSDKEMSDSRHSSWEYNEEFTSKTLESEGQQEALIQQLAYKLWAKTTWTR</sequence>
<evidence type="ECO:0000256" key="1">
    <source>
        <dbReference type="SAM" id="MobiDB-lite"/>
    </source>
</evidence>